<reference evidence="1" key="1">
    <citation type="journal article" date="2021" name="Proc. Natl. Acad. Sci. U.S.A.">
        <title>A Catalog of Tens of Thousands of Viruses from Human Metagenomes Reveals Hidden Associations with Chronic Diseases.</title>
        <authorList>
            <person name="Tisza M.J."/>
            <person name="Buck C.B."/>
        </authorList>
    </citation>
    <scope>NUCLEOTIDE SEQUENCE</scope>
    <source>
        <strain evidence="1">CtoOf8</strain>
    </source>
</reference>
<sequence>MRKKAIQRHDIADYLNVGTSGEPKWVLMGYGFTTLDEEFGAQSESSKYIHEPSEYSSVVAYTSVFPFTTHMIPDEEAVNALYAVGRNHLTGEEAEFEYCRVELWDTKTEGKFAARKFTVSAEITKMSGDNKQEVSGNLNAVGDPVNGTFDTKTKTFTATLSA</sequence>
<evidence type="ECO:0000313" key="1">
    <source>
        <dbReference type="EMBL" id="DAE17804.1"/>
    </source>
</evidence>
<name>A0A8S5QGY7_9CAUD</name>
<protein>
    <recommendedName>
        <fullName evidence="2">Major tail protein</fullName>
    </recommendedName>
</protein>
<organism evidence="1">
    <name type="scientific">Siphoviridae sp. ctoOf8</name>
    <dbReference type="NCBI Taxonomy" id="2825668"/>
    <lineage>
        <taxon>Viruses</taxon>
        <taxon>Duplodnaviria</taxon>
        <taxon>Heunggongvirae</taxon>
        <taxon>Uroviricota</taxon>
        <taxon>Caudoviricetes</taxon>
    </lineage>
</organism>
<accession>A0A8S5QGY7</accession>
<evidence type="ECO:0008006" key="2">
    <source>
        <dbReference type="Google" id="ProtNLM"/>
    </source>
</evidence>
<proteinExistence type="predicted"/>
<dbReference type="EMBL" id="BK015646">
    <property type="protein sequence ID" value="DAE17804.1"/>
    <property type="molecule type" value="Genomic_DNA"/>
</dbReference>